<proteinExistence type="predicted"/>
<dbReference type="Pfam" id="PF00072">
    <property type="entry name" value="Response_reg"/>
    <property type="match status" value="1"/>
</dbReference>
<dbReference type="Gene3D" id="6.10.250.690">
    <property type="match status" value="1"/>
</dbReference>
<reference evidence="6 7" key="1">
    <citation type="submission" date="2019-06" db="EMBL/GenBank/DDBJ databases">
        <title>Genomic Encyclopedia of Type Strains, Phase IV (KMG-V): Genome sequencing to study the core and pangenomes of soil and plant-associated prokaryotes.</title>
        <authorList>
            <person name="Whitman W."/>
        </authorList>
    </citation>
    <scope>NUCLEOTIDE SEQUENCE [LARGE SCALE GENOMIC DNA]</scope>
    <source>
        <strain evidence="6 7">BR 10355</strain>
    </source>
</reference>
<gene>
    <name evidence="6" type="ORF">FBZ93_103494</name>
</gene>
<feature type="modified residue" description="4-aspartylphosphate" evidence="2">
    <location>
        <position position="88"/>
    </location>
</feature>
<dbReference type="GO" id="GO:0006355">
    <property type="term" value="P:regulation of DNA-templated transcription"/>
    <property type="evidence" value="ECO:0007669"/>
    <property type="project" value="InterPro"/>
</dbReference>
<dbReference type="GO" id="GO:0005829">
    <property type="term" value="C:cytosol"/>
    <property type="evidence" value="ECO:0007669"/>
    <property type="project" value="TreeGrafter"/>
</dbReference>
<feature type="domain" description="Response regulatory" evidence="4">
    <location>
        <begin position="39"/>
        <end position="153"/>
    </location>
</feature>
<dbReference type="InterPro" id="IPR036388">
    <property type="entry name" value="WH-like_DNA-bd_sf"/>
</dbReference>
<sequence length="261" mass="28367">MSAVNIVPLAVAGGHFRNAVAMLVALEPVVRVQDLENMRILLVEDEAEMAAALAQALKGYDMVVDHVPSLAEAEEAISADVHGAVLLDRQLPDGDGLTLIPKLRAKADGVPIIVLTARGDLADRITGLDSGADDYLAKPFAVEELLARLRAVLRRPAGLQLEIIKAGRMAFDCSHREASVNGRPLDLPRRELLVLETLLRRLGRTVLRATLEEAVYNFEDEIQSNALDAHVSRLRRKLADTDAGVEIHSIRGVGYLLKQVS</sequence>
<dbReference type="SMART" id="SM00862">
    <property type="entry name" value="Trans_reg_C"/>
    <property type="match status" value="1"/>
</dbReference>
<dbReference type="Proteomes" id="UP000321304">
    <property type="component" value="Unassembled WGS sequence"/>
</dbReference>
<evidence type="ECO:0000256" key="3">
    <source>
        <dbReference type="PROSITE-ProRule" id="PRU01091"/>
    </source>
</evidence>
<dbReference type="PANTHER" id="PTHR48111:SF36">
    <property type="entry name" value="TRANSCRIPTIONAL REGULATORY PROTEIN CUTR"/>
    <property type="match status" value="1"/>
</dbReference>
<dbReference type="AlphaFoldDB" id="A0A560MCY3"/>
<dbReference type="Gene3D" id="1.10.10.10">
    <property type="entry name" value="Winged helix-like DNA-binding domain superfamily/Winged helix DNA-binding domain"/>
    <property type="match status" value="1"/>
</dbReference>
<evidence type="ECO:0000259" key="5">
    <source>
        <dbReference type="PROSITE" id="PS51755"/>
    </source>
</evidence>
<keyword evidence="1 3" id="KW-0238">DNA-binding</keyword>
<feature type="DNA-binding region" description="OmpR/PhoB-type" evidence="3">
    <location>
        <begin position="161"/>
        <end position="259"/>
    </location>
</feature>
<name>A0A560MCY3_9BRAD</name>
<accession>A0A560MCY3</accession>
<dbReference type="PANTHER" id="PTHR48111">
    <property type="entry name" value="REGULATOR OF RPOS"/>
    <property type="match status" value="1"/>
</dbReference>
<dbReference type="SUPFAM" id="SSF52172">
    <property type="entry name" value="CheY-like"/>
    <property type="match status" value="1"/>
</dbReference>
<evidence type="ECO:0000259" key="4">
    <source>
        <dbReference type="PROSITE" id="PS50110"/>
    </source>
</evidence>
<dbReference type="CDD" id="cd00383">
    <property type="entry name" value="trans_reg_C"/>
    <property type="match status" value="1"/>
</dbReference>
<evidence type="ECO:0000256" key="2">
    <source>
        <dbReference type="PROSITE-ProRule" id="PRU00169"/>
    </source>
</evidence>
<comment type="caution">
    <text evidence="6">The sequence shown here is derived from an EMBL/GenBank/DDBJ whole genome shotgun (WGS) entry which is preliminary data.</text>
</comment>
<dbReference type="EMBL" id="VITY01000003">
    <property type="protein sequence ID" value="TWC05477.1"/>
    <property type="molecule type" value="Genomic_DNA"/>
</dbReference>
<dbReference type="SMART" id="SM00448">
    <property type="entry name" value="REC"/>
    <property type="match status" value="1"/>
</dbReference>
<organism evidence="6 7">
    <name type="scientific">Bradyrhizobium macuxiense</name>
    <dbReference type="NCBI Taxonomy" id="1755647"/>
    <lineage>
        <taxon>Bacteria</taxon>
        <taxon>Pseudomonadati</taxon>
        <taxon>Pseudomonadota</taxon>
        <taxon>Alphaproteobacteria</taxon>
        <taxon>Hyphomicrobiales</taxon>
        <taxon>Nitrobacteraceae</taxon>
        <taxon>Bradyrhizobium</taxon>
    </lineage>
</organism>
<evidence type="ECO:0000313" key="7">
    <source>
        <dbReference type="Proteomes" id="UP000321304"/>
    </source>
</evidence>
<dbReference type="Pfam" id="PF00486">
    <property type="entry name" value="Trans_reg_C"/>
    <property type="match status" value="1"/>
</dbReference>
<dbReference type="InterPro" id="IPR039420">
    <property type="entry name" value="WalR-like"/>
</dbReference>
<dbReference type="PROSITE" id="PS50110">
    <property type="entry name" value="RESPONSE_REGULATORY"/>
    <property type="match status" value="1"/>
</dbReference>
<protein>
    <submittedName>
        <fullName evidence="6">Winged helix family two component transcriptional regulator</fullName>
    </submittedName>
</protein>
<dbReference type="InterPro" id="IPR001867">
    <property type="entry name" value="OmpR/PhoB-type_DNA-bd"/>
</dbReference>
<dbReference type="InterPro" id="IPR016032">
    <property type="entry name" value="Sig_transdc_resp-reg_C-effctor"/>
</dbReference>
<dbReference type="STRING" id="1755647.AS156_39230"/>
<dbReference type="Gene3D" id="3.40.50.2300">
    <property type="match status" value="1"/>
</dbReference>
<dbReference type="PROSITE" id="PS51755">
    <property type="entry name" value="OMPR_PHOB"/>
    <property type="match status" value="1"/>
</dbReference>
<keyword evidence="2" id="KW-0597">Phosphoprotein</keyword>
<keyword evidence="7" id="KW-1185">Reference proteome</keyword>
<dbReference type="GO" id="GO:0000156">
    <property type="term" value="F:phosphorelay response regulator activity"/>
    <property type="evidence" value="ECO:0007669"/>
    <property type="project" value="TreeGrafter"/>
</dbReference>
<dbReference type="GO" id="GO:0000976">
    <property type="term" value="F:transcription cis-regulatory region binding"/>
    <property type="evidence" value="ECO:0007669"/>
    <property type="project" value="TreeGrafter"/>
</dbReference>
<evidence type="ECO:0000313" key="6">
    <source>
        <dbReference type="EMBL" id="TWC05477.1"/>
    </source>
</evidence>
<feature type="domain" description="OmpR/PhoB-type" evidence="5">
    <location>
        <begin position="161"/>
        <end position="259"/>
    </location>
</feature>
<dbReference type="InterPro" id="IPR011006">
    <property type="entry name" value="CheY-like_superfamily"/>
</dbReference>
<dbReference type="InterPro" id="IPR001789">
    <property type="entry name" value="Sig_transdc_resp-reg_receiver"/>
</dbReference>
<dbReference type="GO" id="GO:0032993">
    <property type="term" value="C:protein-DNA complex"/>
    <property type="evidence" value="ECO:0007669"/>
    <property type="project" value="TreeGrafter"/>
</dbReference>
<evidence type="ECO:0000256" key="1">
    <source>
        <dbReference type="ARBA" id="ARBA00023125"/>
    </source>
</evidence>
<dbReference type="SUPFAM" id="SSF46894">
    <property type="entry name" value="C-terminal effector domain of the bipartite response regulators"/>
    <property type="match status" value="1"/>
</dbReference>